<keyword evidence="11" id="KW-1185">Reference proteome</keyword>
<dbReference type="Gene3D" id="2.40.30.170">
    <property type="match status" value="1"/>
</dbReference>
<evidence type="ECO:0000259" key="6">
    <source>
        <dbReference type="Pfam" id="PF25876"/>
    </source>
</evidence>
<evidence type="ECO:0000256" key="4">
    <source>
        <dbReference type="SAM" id="Coils"/>
    </source>
</evidence>
<dbReference type="OrthoDB" id="9806939at2"/>
<dbReference type="PANTHER" id="PTHR30469:SF11">
    <property type="entry name" value="BLL4320 PROTEIN"/>
    <property type="match status" value="1"/>
</dbReference>
<gene>
    <name evidence="10" type="ORF">DES49_2775</name>
</gene>
<dbReference type="EMBL" id="SOAX01000007">
    <property type="protein sequence ID" value="TDT37814.1"/>
    <property type="molecule type" value="Genomic_DNA"/>
</dbReference>
<reference evidence="10 11" key="1">
    <citation type="submission" date="2019-03" db="EMBL/GenBank/DDBJ databases">
        <title>Genomic Encyclopedia of Type Strains, Phase IV (KMG-IV): sequencing the most valuable type-strain genomes for metagenomic binning, comparative biology and taxonomic classification.</title>
        <authorList>
            <person name="Goeker M."/>
        </authorList>
    </citation>
    <scope>NUCLEOTIDE SEQUENCE [LARGE SCALE GENOMIC DNA]</scope>
    <source>
        <strain evidence="10 11">DSM 15505</strain>
    </source>
</reference>
<dbReference type="Pfam" id="PF25876">
    <property type="entry name" value="HH_MFP_RND"/>
    <property type="match status" value="1"/>
</dbReference>
<evidence type="ECO:0000256" key="3">
    <source>
        <dbReference type="ARBA" id="ARBA00022448"/>
    </source>
</evidence>
<dbReference type="InterPro" id="IPR006143">
    <property type="entry name" value="RND_pump_MFP"/>
</dbReference>
<feature type="domain" description="Multidrug resistance protein MdtA-like C-terminal permuted SH3" evidence="9">
    <location>
        <begin position="282"/>
        <end position="344"/>
    </location>
</feature>
<evidence type="ECO:0000256" key="1">
    <source>
        <dbReference type="ARBA" id="ARBA00004196"/>
    </source>
</evidence>
<dbReference type="NCBIfam" id="TIGR01730">
    <property type="entry name" value="RND_mfp"/>
    <property type="match status" value="1"/>
</dbReference>
<evidence type="ECO:0000259" key="7">
    <source>
        <dbReference type="Pfam" id="PF25917"/>
    </source>
</evidence>
<evidence type="ECO:0000259" key="9">
    <source>
        <dbReference type="Pfam" id="PF25967"/>
    </source>
</evidence>
<name>A0A4R7JJR1_9GAMM</name>
<dbReference type="InterPro" id="IPR058792">
    <property type="entry name" value="Beta-barrel_RND_2"/>
</dbReference>
<accession>A0A4R7JJR1</accession>
<keyword evidence="4" id="KW-0175">Coiled coil</keyword>
<dbReference type="SUPFAM" id="SSF111369">
    <property type="entry name" value="HlyD-like secretion proteins"/>
    <property type="match status" value="1"/>
</dbReference>
<dbReference type="InterPro" id="IPR058625">
    <property type="entry name" value="MdtA-like_BSH"/>
</dbReference>
<evidence type="ECO:0000313" key="10">
    <source>
        <dbReference type="EMBL" id="TDT37814.1"/>
    </source>
</evidence>
<feature type="coiled-coil region" evidence="4">
    <location>
        <begin position="100"/>
        <end position="161"/>
    </location>
</feature>
<dbReference type="Pfam" id="PF25917">
    <property type="entry name" value="BSH_RND"/>
    <property type="match status" value="1"/>
</dbReference>
<feature type="domain" description="Multidrug resistance protein MdtA-like alpha-helical hairpin" evidence="6">
    <location>
        <begin position="107"/>
        <end position="163"/>
    </location>
</feature>
<protein>
    <submittedName>
        <fullName evidence="10">Membrane fusion protein (Multidrug efflux system)</fullName>
    </submittedName>
</protein>
<evidence type="ECO:0000259" key="8">
    <source>
        <dbReference type="Pfam" id="PF25954"/>
    </source>
</evidence>
<keyword evidence="3" id="KW-0813">Transport</keyword>
<feature type="compositionally biased region" description="Acidic residues" evidence="5">
    <location>
        <begin position="356"/>
        <end position="369"/>
    </location>
</feature>
<dbReference type="Gene3D" id="2.40.50.100">
    <property type="match status" value="1"/>
</dbReference>
<dbReference type="PANTHER" id="PTHR30469">
    <property type="entry name" value="MULTIDRUG RESISTANCE PROTEIN MDTA"/>
    <property type="match status" value="1"/>
</dbReference>
<dbReference type="GO" id="GO:1990281">
    <property type="term" value="C:efflux pump complex"/>
    <property type="evidence" value="ECO:0007669"/>
    <property type="project" value="TreeGrafter"/>
</dbReference>
<dbReference type="Pfam" id="PF25967">
    <property type="entry name" value="RND-MFP_C"/>
    <property type="match status" value="1"/>
</dbReference>
<dbReference type="InterPro" id="IPR058627">
    <property type="entry name" value="MdtA-like_C"/>
</dbReference>
<dbReference type="RefSeq" id="WP_133737004.1">
    <property type="nucleotide sequence ID" value="NZ_SOAX01000007.1"/>
</dbReference>
<dbReference type="AlphaFoldDB" id="A0A4R7JJR1"/>
<dbReference type="InterPro" id="IPR058624">
    <property type="entry name" value="MdtA-like_HH"/>
</dbReference>
<dbReference type="Gene3D" id="2.40.420.20">
    <property type="match status" value="1"/>
</dbReference>
<proteinExistence type="inferred from homology"/>
<comment type="subcellular location">
    <subcellularLocation>
        <location evidence="1">Cell envelope</location>
    </subcellularLocation>
</comment>
<sequence length="381" mass="42010">MSTTRRFIIVTLGLLLVFGGIAGYKVFEYRMMQQYLNKEEPPALVDATRAESREWVPSLHSVGSVRAINGIRVANEVPGVVEEIQFESGDMVEAGDVLIRLDAETDKAALETRKAEAERARQEFERLSNLVSRDAVSQSQYDEAKANFDASRARVNAQEAQLRKKTIRAPFPGKTGLRQVDQGEYMATGTPIVEINMVDPIYVEYTVPEKHLGTISTGDRVTATVAAFPERIFEGEISAINSSVSAETRTVRVRATLDNEDGALRPGMFANVRTLRPEPRKAVVVPRTAISFNTYGDFVYVIAENDEGELVTERRSVETGVERDRVVEVESGLEAGERIVNTGLLRLRAGQRVEIADDNDEPSDDISGEEAEKAAEQGAAD</sequence>
<dbReference type="GO" id="GO:0015562">
    <property type="term" value="F:efflux transmembrane transporter activity"/>
    <property type="evidence" value="ECO:0007669"/>
    <property type="project" value="TreeGrafter"/>
</dbReference>
<feature type="domain" description="CusB-like beta-barrel" evidence="8">
    <location>
        <begin position="201"/>
        <end position="274"/>
    </location>
</feature>
<evidence type="ECO:0000313" key="11">
    <source>
        <dbReference type="Proteomes" id="UP000295830"/>
    </source>
</evidence>
<comment type="similarity">
    <text evidence="2">Belongs to the membrane fusion protein (MFP) (TC 8.A.1) family.</text>
</comment>
<dbReference type="Proteomes" id="UP000295830">
    <property type="component" value="Unassembled WGS sequence"/>
</dbReference>
<organism evidence="10 11">
    <name type="scientific">Halospina denitrificans</name>
    <dbReference type="NCBI Taxonomy" id="332522"/>
    <lineage>
        <taxon>Bacteria</taxon>
        <taxon>Pseudomonadati</taxon>
        <taxon>Pseudomonadota</taxon>
        <taxon>Gammaproteobacteria</taxon>
        <taxon>Halospina</taxon>
    </lineage>
</organism>
<dbReference type="Pfam" id="PF25954">
    <property type="entry name" value="Beta-barrel_RND_2"/>
    <property type="match status" value="1"/>
</dbReference>
<comment type="caution">
    <text evidence="10">The sequence shown here is derived from an EMBL/GenBank/DDBJ whole genome shotgun (WGS) entry which is preliminary data.</text>
</comment>
<feature type="domain" description="Multidrug resistance protein MdtA-like barrel-sandwich hybrid" evidence="7">
    <location>
        <begin position="72"/>
        <end position="191"/>
    </location>
</feature>
<evidence type="ECO:0000256" key="5">
    <source>
        <dbReference type="SAM" id="MobiDB-lite"/>
    </source>
</evidence>
<feature type="region of interest" description="Disordered" evidence="5">
    <location>
        <begin position="355"/>
        <end position="381"/>
    </location>
</feature>
<dbReference type="Gene3D" id="1.10.287.470">
    <property type="entry name" value="Helix hairpin bin"/>
    <property type="match status" value="1"/>
</dbReference>
<dbReference type="FunFam" id="2.40.30.170:FF:000010">
    <property type="entry name" value="Efflux RND transporter periplasmic adaptor subunit"/>
    <property type="match status" value="1"/>
</dbReference>
<evidence type="ECO:0000256" key="2">
    <source>
        <dbReference type="ARBA" id="ARBA00009477"/>
    </source>
</evidence>